<name>A0A285VR47_9MICO</name>
<keyword evidence="2" id="KW-1185">Reference proteome</keyword>
<dbReference type="Proteomes" id="UP000219688">
    <property type="component" value="Unassembled WGS sequence"/>
</dbReference>
<dbReference type="STRING" id="1122622.GCA_000421185_03030"/>
<dbReference type="Pfam" id="PF02597">
    <property type="entry name" value="ThiS"/>
    <property type="match status" value="1"/>
</dbReference>
<dbReference type="RefSeq" id="WP_097188565.1">
    <property type="nucleotide sequence ID" value="NZ_OBQK01000008.1"/>
</dbReference>
<dbReference type="SUPFAM" id="SSF54285">
    <property type="entry name" value="MoaD/ThiS"/>
    <property type="match status" value="1"/>
</dbReference>
<accession>A0A285VR47</accession>
<reference evidence="2" key="1">
    <citation type="submission" date="2017-08" db="EMBL/GenBank/DDBJ databases">
        <authorList>
            <person name="Varghese N."/>
            <person name="Submissions S."/>
        </authorList>
    </citation>
    <scope>NUCLEOTIDE SEQUENCE [LARGE SCALE GENOMIC DNA]</scope>
    <source>
        <strain evidence="2">USBA17B2</strain>
    </source>
</reference>
<dbReference type="InterPro" id="IPR016155">
    <property type="entry name" value="Mopterin_synth/thiamin_S_b"/>
</dbReference>
<gene>
    <name evidence="1" type="ORF">SAMN05421879_10817</name>
</gene>
<dbReference type="EMBL" id="OBQK01000008">
    <property type="protein sequence ID" value="SOC56529.1"/>
    <property type="molecule type" value="Genomic_DNA"/>
</dbReference>
<protein>
    <submittedName>
        <fullName evidence="1">Molybdopterin converting factor, small subunit</fullName>
    </submittedName>
</protein>
<evidence type="ECO:0000313" key="2">
    <source>
        <dbReference type="Proteomes" id="UP000219688"/>
    </source>
</evidence>
<dbReference type="AlphaFoldDB" id="A0A285VR47"/>
<proteinExistence type="predicted"/>
<organism evidence="1 2">
    <name type="scientific">Ornithinimicrobium cerasi</name>
    <dbReference type="NCBI Taxonomy" id="2248773"/>
    <lineage>
        <taxon>Bacteria</taxon>
        <taxon>Bacillati</taxon>
        <taxon>Actinomycetota</taxon>
        <taxon>Actinomycetes</taxon>
        <taxon>Micrococcales</taxon>
        <taxon>Ornithinimicrobiaceae</taxon>
        <taxon>Ornithinimicrobium</taxon>
    </lineage>
</organism>
<evidence type="ECO:0000313" key="1">
    <source>
        <dbReference type="EMBL" id="SOC56529.1"/>
    </source>
</evidence>
<dbReference type="InterPro" id="IPR012675">
    <property type="entry name" value="Beta-grasp_dom_sf"/>
</dbReference>
<sequence>MATVRYFAAAAEAAGTESERVAADDLGSLKARLVDLHGAELARVLSRSSVLHEGQYVSDPSLPIAHDAVVDVLPPFAGG</sequence>
<dbReference type="Gene3D" id="3.10.20.30">
    <property type="match status" value="1"/>
</dbReference>
<dbReference type="InterPro" id="IPR003749">
    <property type="entry name" value="ThiS/MoaD-like"/>
</dbReference>